<evidence type="ECO:0000313" key="1">
    <source>
        <dbReference type="EMBL" id="KAJ7522825.1"/>
    </source>
</evidence>
<reference evidence="2" key="1">
    <citation type="journal article" date="2024" name="Proc. Natl. Acad. Sci. U.S.A.">
        <title>Extraordinary preservation of gene collinearity over three hundred million years revealed in homosporous lycophytes.</title>
        <authorList>
            <person name="Li C."/>
            <person name="Wickell D."/>
            <person name="Kuo L.Y."/>
            <person name="Chen X."/>
            <person name="Nie B."/>
            <person name="Liao X."/>
            <person name="Peng D."/>
            <person name="Ji J."/>
            <person name="Jenkins J."/>
            <person name="Williams M."/>
            <person name="Shu S."/>
            <person name="Plott C."/>
            <person name="Barry K."/>
            <person name="Rajasekar S."/>
            <person name="Grimwood J."/>
            <person name="Han X."/>
            <person name="Sun S."/>
            <person name="Hou Z."/>
            <person name="He W."/>
            <person name="Dai G."/>
            <person name="Sun C."/>
            <person name="Schmutz J."/>
            <person name="Leebens-Mack J.H."/>
            <person name="Li F.W."/>
            <person name="Wang L."/>
        </authorList>
    </citation>
    <scope>NUCLEOTIDE SEQUENCE [LARGE SCALE GENOMIC DNA]</scope>
    <source>
        <strain evidence="2">cv. PW_Plant_1</strain>
    </source>
</reference>
<proteinExistence type="predicted"/>
<organism evidence="1 2">
    <name type="scientific">Diphasiastrum complanatum</name>
    <name type="common">Issler's clubmoss</name>
    <name type="synonym">Lycopodium complanatum</name>
    <dbReference type="NCBI Taxonomy" id="34168"/>
    <lineage>
        <taxon>Eukaryota</taxon>
        <taxon>Viridiplantae</taxon>
        <taxon>Streptophyta</taxon>
        <taxon>Embryophyta</taxon>
        <taxon>Tracheophyta</taxon>
        <taxon>Lycopodiopsida</taxon>
        <taxon>Lycopodiales</taxon>
        <taxon>Lycopodiaceae</taxon>
        <taxon>Lycopodioideae</taxon>
        <taxon>Diphasiastrum</taxon>
    </lineage>
</organism>
<dbReference type="Proteomes" id="UP001162992">
    <property type="component" value="Chromosome 18"/>
</dbReference>
<sequence>MGHMAKTCYKKQNGIKSGKLQQQGNYASSSKQNDDRNEQLFVSHHIVNSMIGDAIECINVWYVDSSASKHMSKIWTSQVMLKQVMILRILLHRLGKCHCLRRMAKRSTFQMYFMF</sequence>
<evidence type="ECO:0000313" key="2">
    <source>
        <dbReference type="Proteomes" id="UP001162992"/>
    </source>
</evidence>
<accession>A0ACC2AZF8</accession>
<gene>
    <name evidence="1" type="ORF">O6H91_18G028400</name>
</gene>
<name>A0ACC2AZF8_DIPCM</name>
<dbReference type="EMBL" id="CM055109">
    <property type="protein sequence ID" value="KAJ7522825.1"/>
    <property type="molecule type" value="Genomic_DNA"/>
</dbReference>
<comment type="caution">
    <text evidence="1">The sequence shown here is derived from an EMBL/GenBank/DDBJ whole genome shotgun (WGS) entry which is preliminary data.</text>
</comment>
<keyword evidence="2" id="KW-1185">Reference proteome</keyword>
<protein>
    <submittedName>
        <fullName evidence="1">Uncharacterized protein</fullName>
    </submittedName>
</protein>